<dbReference type="AlphaFoldDB" id="B4S7M2"/>
<dbReference type="GO" id="GO:0006284">
    <property type="term" value="P:base-excision repair"/>
    <property type="evidence" value="ECO:0007669"/>
    <property type="project" value="InterPro"/>
</dbReference>
<dbReference type="EMBL" id="CP001108">
    <property type="protein sequence ID" value="ACF46059.1"/>
    <property type="molecule type" value="Genomic_DNA"/>
</dbReference>
<dbReference type="InterPro" id="IPR011257">
    <property type="entry name" value="DNA_glycosylase"/>
</dbReference>
<dbReference type="HOGENOM" id="CLU_012862_2_0_10"/>
<dbReference type="InterPro" id="IPR023170">
    <property type="entry name" value="HhH_base_excis_C"/>
</dbReference>
<keyword evidence="13" id="KW-1185">Reference proteome</keyword>
<dbReference type="GO" id="GO:0035485">
    <property type="term" value="F:adenine/guanine mispair binding"/>
    <property type="evidence" value="ECO:0007669"/>
    <property type="project" value="TreeGrafter"/>
</dbReference>
<accession>B4S7M2</accession>
<dbReference type="InterPro" id="IPR003265">
    <property type="entry name" value="HhH-GPD_domain"/>
</dbReference>
<evidence type="ECO:0000256" key="5">
    <source>
        <dbReference type="ARBA" id="ARBA00022763"/>
    </source>
</evidence>
<organism evidence="12 13">
    <name type="scientific">Prosthecochloris aestuarii (strain DSM 271 / SK 413)</name>
    <dbReference type="NCBI Taxonomy" id="290512"/>
    <lineage>
        <taxon>Bacteria</taxon>
        <taxon>Pseudomonadati</taxon>
        <taxon>Chlorobiota</taxon>
        <taxon>Chlorobiia</taxon>
        <taxon>Chlorobiales</taxon>
        <taxon>Chlorobiaceae</taxon>
        <taxon>Prosthecochloris</taxon>
    </lineage>
</organism>
<keyword evidence="8" id="KW-0411">Iron-sulfur</keyword>
<evidence type="ECO:0000256" key="9">
    <source>
        <dbReference type="ARBA" id="ARBA00023204"/>
    </source>
</evidence>
<keyword evidence="7" id="KW-0408">Iron</keyword>
<protein>
    <submittedName>
        <fullName evidence="12">HhH-GPD family protein</fullName>
    </submittedName>
</protein>
<dbReference type="GO" id="GO:0000701">
    <property type="term" value="F:purine-specific mismatch base pair DNA N-glycosylase activity"/>
    <property type="evidence" value="ECO:0007669"/>
    <property type="project" value="TreeGrafter"/>
</dbReference>
<evidence type="ECO:0000256" key="6">
    <source>
        <dbReference type="ARBA" id="ARBA00022801"/>
    </source>
</evidence>
<dbReference type="Gene3D" id="1.10.340.30">
    <property type="entry name" value="Hypothetical protein, domain 2"/>
    <property type="match status" value="1"/>
</dbReference>
<evidence type="ECO:0000256" key="1">
    <source>
        <dbReference type="ARBA" id="ARBA00001966"/>
    </source>
</evidence>
<evidence type="ECO:0000256" key="3">
    <source>
        <dbReference type="ARBA" id="ARBA00008343"/>
    </source>
</evidence>
<evidence type="ECO:0000256" key="2">
    <source>
        <dbReference type="ARBA" id="ARBA00002933"/>
    </source>
</evidence>
<comment type="similarity">
    <text evidence="3">Belongs to the Nth/MutY family.</text>
</comment>
<dbReference type="GO" id="GO:0032357">
    <property type="term" value="F:oxidized purine DNA binding"/>
    <property type="evidence" value="ECO:0007669"/>
    <property type="project" value="TreeGrafter"/>
</dbReference>
<dbReference type="RefSeq" id="WP_012505596.1">
    <property type="nucleotide sequence ID" value="NC_011059.1"/>
</dbReference>
<keyword evidence="9" id="KW-0234">DNA repair</keyword>
<evidence type="ECO:0000256" key="4">
    <source>
        <dbReference type="ARBA" id="ARBA00022723"/>
    </source>
</evidence>
<dbReference type="Proteomes" id="UP000002725">
    <property type="component" value="Chromosome"/>
</dbReference>
<sequence>MTDSDGERALQKKVFDFYRSNRREFPWRETTDRYAVMVSEVMLQQTQAERVVPKYLAWMHRFPDVRSLAASPLREALSLWNGLGYNARGERLYRAAGMIIDEFDGVVPGEPHELIRLPGIGSYTSRSIPIFADNRDIATVDTNIRRILIYELALPESISASDLFAVAESVLPPSKSRQWHNALMDYGALYLTSKRSGIRPVSRQSSFAGSRRWYRGQILRDLLHEPDGMLAEEIQVRYGDAPFHIADILSDMEKDGLLERRGSENGAGPVTFRVPEGS</sequence>
<gene>
    <name evidence="12" type="ordered locus">Paes_1020</name>
</gene>
<comment type="cofactor">
    <cofactor evidence="1">
        <name>[4Fe-4S] cluster</name>
        <dbReference type="ChEBI" id="CHEBI:49883"/>
    </cofactor>
</comment>
<dbReference type="CDD" id="cd00056">
    <property type="entry name" value="ENDO3c"/>
    <property type="match status" value="1"/>
</dbReference>
<evidence type="ECO:0000256" key="10">
    <source>
        <dbReference type="ARBA" id="ARBA00023295"/>
    </source>
</evidence>
<keyword evidence="6" id="KW-0378">Hydrolase</keyword>
<keyword evidence="5" id="KW-0227">DNA damage</keyword>
<dbReference type="GO" id="GO:0006298">
    <property type="term" value="P:mismatch repair"/>
    <property type="evidence" value="ECO:0007669"/>
    <property type="project" value="TreeGrafter"/>
</dbReference>
<dbReference type="GO" id="GO:0034039">
    <property type="term" value="F:8-oxo-7,8-dihydroguanine DNA N-glycosylase activity"/>
    <property type="evidence" value="ECO:0007669"/>
    <property type="project" value="TreeGrafter"/>
</dbReference>
<name>B4S7M2_PROA2</name>
<evidence type="ECO:0000256" key="7">
    <source>
        <dbReference type="ARBA" id="ARBA00023004"/>
    </source>
</evidence>
<evidence type="ECO:0000256" key="8">
    <source>
        <dbReference type="ARBA" id="ARBA00023014"/>
    </source>
</evidence>
<dbReference type="GO" id="GO:0051536">
    <property type="term" value="F:iron-sulfur cluster binding"/>
    <property type="evidence" value="ECO:0007669"/>
    <property type="project" value="UniProtKB-KW"/>
</dbReference>
<comment type="function">
    <text evidence="2">Adenine glycosylase active on G-A mispairs. MutY also corrects error-prone DNA synthesis past GO lesions which are due to the oxidatively damaged form of guanine: 7,8-dihydro-8-oxoguanine (8-oxo-dGTP).</text>
</comment>
<dbReference type="eggNOG" id="COG1194">
    <property type="taxonomic scope" value="Bacteria"/>
</dbReference>
<dbReference type="KEGG" id="paa:Paes_1020"/>
<dbReference type="InterPro" id="IPR044298">
    <property type="entry name" value="MIG/MutY"/>
</dbReference>
<evidence type="ECO:0000259" key="11">
    <source>
        <dbReference type="SMART" id="SM00478"/>
    </source>
</evidence>
<feature type="domain" description="HhH-GPD" evidence="11">
    <location>
        <begin position="42"/>
        <end position="189"/>
    </location>
</feature>
<dbReference type="PANTHER" id="PTHR42944">
    <property type="entry name" value="ADENINE DNA GLYCOSYLASE"/>
    <property type="match status" value="1"/>
</dbReference>
<dbReference type="SMART" id="SM00478">
    <property type="entry name" value="ENDO3c"/>
    <property type="match status" value="1"/>
</dbReference>
<dbReference type="Gene3D" id="1.10.1670.10">
    <property type="entry name" value="Helix-hairpin-Helix base-excision DNA repair enzymes (C-terminal)"/>
    <property type="match status" value="1"/>
</dbReference>
<dbReference type="STRING" id="290512.Paes_1020"/>
<dbReference type="PANTHER" id="PTHR42944:SF1">
    <property type="entry name" value="ADENINE DNA GLYCOSYLASE"/>
    <property type="match status" value="1"/>
</dbReference>
<reference evidence="12" key="1">
    <citation type="submission" date="2008-06" db="EMBL/GenBank/DDBJ databases">
        <title>Complete sequence of chromosome of Prosthecochloris aestuarii DSM 271.</title>
        <authorList>
            <consortium name="US DOE Joint Genome Institute"/>
            <person name="Lucas S."/>
            <person name="Copeland A."/>
            <person name="Lapidus A."/>
            <person name="Glavina del Rio T."/>
            <person name="Dalin E."/>
            <person name="Tice H."/>
            <person name="Bruce D."/>
            <person name="Goodwin L."/>
            <person name="Pitluck S."/>
            <person name="Schmutz J."/>
            <person name="Larimer F."/>
            <person name="Land M."/>
            <person name="Hauser L."/>
            <person name="Kyrpides N."/>
            <person name="Anderson I."/>
            <person name="Liu Z."/>
            <person name="Li T."/>
            <person name="Zhao F."/>
            <person name="Overmann J."/>
            <person name="Bryant D.A."/>
            <person name="Richardson P."/>
        </authorList>
    </citation>
    <scope>NUCLEOTIDE SEQUENCE [LARGE SCALE GENOMIC DNA]</scope>
    <source>
        <strain evidence="12">DSM 271</strain>
    </source>
</reference>
<evidence type="ECO:0000313" key="12">
    <source>
        <dbReference type="EMBL" id="ACF46059.1"/>
    </source>
</evidence>
<dbReference type="Pfam" id="PF00730">
    <property type="entry name" value="HhH-GPD"/>
    <property type="match status" value="1"/>
</dbReference>
<evidence type="ECO:0000313" key="13">
    <source>
        <dbReference type="Proteomes" id="UP000002725"/>
    </source>
</evidence>
<dbReference type="SUPFAM" id="SSF48150">
    <property type="entry name" value="DNA-glycosylase"/>
    <property type="match status" value="1"/>
</dbReference>
<dbReference type="GO" id="GO:0046872">
    <property type="term" value="F:metal ion binding"/>
    <property type="evidence" value="ECO:0007669"/>
    <property type="project" value="UniProtKB-KW"/>
</dbReference>
<proteinExistence type="inferred from homology"/>
<keyword evidence="10" id="KW-0326">Glycosidase</keyword>
<keyword evidence="4" id="KW-0479">Metal-binding</keyword>